<dbReference type="Gene3D" id="3.30.360.10">
    <property type="entry name" value="Dihydrodipicolinate Reductase, domain 2"/>
    <property type="match status" value="1"/>
</dbReference>
<dbReference type="SUPFAM" id="SSF55347">
    <property type="entry name" value="Glyceraldehyde-3-phosphate dehydrogenase-like, C-terminal domain"/>
    <property type="match status" value="1"/>
</dbReference>
<accession>A0A382SLL5</accession>
<reference evidence="2" key="1">
    <citation type="submission" date="2018-05" db="EMBL/GenBank/DDBJ databases">
        <authorList>
            <person name="Lanie J.A."/>
            <person name="Ng W.-L."/>
            <person name="Kazmierczak K.M."/>
            <person name="Andrzejewski T.M."/>
            <person name="Davidsen T.M."/>
            <person name="Wayne K.J."/>
            <person name="Tettelin H."/>
            <person name="Glass J.I."/>
            <person name="Rusch D."/>
            <person name="Podicherti R."/>
            <person name="Tsui H.-C.T."/>
            <person name="Winkler M.E."/>
        </authorList>
    </citation>
    <scope>NUCLEOTIDE SEQUENCE</scope>
</reference>
<dbReference type="AlphaFoldDB" id="A0A382SLL5"/>
<dbReference type="PANTHER" id="PTHR43249:SF1">
    <property type="entry name" value="D-GLUCOSIDE 3-DEHYDROGENASE"/>
    <property type="match status" value="1"/>
</dbReference>
<evidence type="ECO:0000313" key="2">
    <source>
        <dbReference type="EMBL" id="SVD10693.1"/>
    </source>
</evidence>
<gene>
    <name evidence="2" type="ORF">METZ01_LOCUS363547</name>
</gene>
<name>A0A382SLL5_9ZZZZ</name>
<protein>
    <recommendedName>
        <fullName evidence="1">Gfo/Idh/MocA-like oxidoreductase C-terminal domain-containing protein</fullName>
    </recommendedName>
</protein>
<feature type="non-terminal residue" evidence="2">
    <location>
        <position position="1"/>
    </location>
</feature>
<dbReference type="EMBL" id="UINC01129947">
    <property type="protein sequence ID" value="SVD10693.1"/>
    <property type="molecule type" value="Genomic_DNA"/>
</dbReference>
<dbReference type="Pfam" id="PF02894">
    <property type="entry name" value="GFO_IDH_MocA_C"/>
    <property type="match status" value="1"/>
</dbReference>
<dbReference type="InterPro" id="IPR052515">
    <property type="entry name" value="Gfo/Idh/MocA_Oxidoreductase"/>
</dbReference>
<organism evidence="2">
    <name type="scientific">marine metagenome</name>
    <dbReference type="NCBI Taxonomy" id="408172"/>
    <lineage>
        <taxon>unclassified sequences</taxon>
        <taxon>metagenomes</taxon>
        <taxon>ecological metagenomes</taxon>
    </lineage>
</organism>
<evidence type="ECO:0000259" key="1">
    <source>
        <dbReference type="Pfam" id="PF02894"/>
    </source>
</evidence>
<proteinExistence type="predicted"/>
<dbReference type="PANTHER" id="PTHR43249">
    <property type="entry name" value="UDP-N-ACETYL-2-AMINO-2-DEOXY-D-GLUCURONATE OXIDASE"/>
    <property type="match status" value="1"/>
</dbReference>
<dbReference type="InterPro" id="IPR004104">
    <property type="entry name" value="Gfo/Idh/MocA-like_OxRdtase_C"/>
</dbReference>
<feature type="domain" description="Gfo/Idh/MocA-like oxidoreductase C-terminal" evidence="1">
    <location>
        <begin position="2"/>
        <end position="195"/>
    </location>
</feature>
<sequence>HYAEVDYYHGVGPWYGQYRWNTKKDAGGSSLLSAGCHAMDALLYCMGSTDVVEVVSHSTKSKNRIFKKYEYDTTSVTILKFRDGRLGKVASVIDCLQPYYFHTHLVGSEGSILDNRFHSNKMGALNKNEWSTLATQLVDSGDVSDHPYQTQFEEFFKALRAGKTMPHTSLTDAARTHEIIFAADQSAETGKPVKVR</sequence>